<keyword evidence="3" id="KW-0732">Signal</keyword>
<name>A0ABU0ZNN2_9ACTN</name>
<accession>A0ABU0ZNN2</accession>
<comment type="caution">
    <text evidence="4">The sequence shown here is derived from an EMBL/GenBank/DDBJ whole genome shotgun (WGS) entry which is preliminary data.</text>
</comment>
<evidence type="ECO:0000313" key="4">
    <source>
        <dbReference type="EMBL" id="MDQ7907537.1"/>
    </source>
</evidence>
<dbReference type="EMBL" id="JAVHUY010000023">
    <property type="protein sequence ID" value="MDQ7907537.1"/>
    <property type="molecule type" value="Genomic_DNA"/>
</dbReference>
<dbReference type="PANTHER" id="PTHR43649:SF29">
    <property type="entry name" value="OSMOPROTECTIVE COMPOUNDS-BINDING PROTEIN GGTB"/>
    <property type="match status" value="1"/>
</dbReference>
<proteinExistence type="inferred from homology"/>
<keyword evidence="2" id="KW-0813">Transport</keyword>
<feature type="signal peptide" evidence="3">
    <location>
        <begin position="1"/>
        <end position="24"/>
    </location>
</feature>
<dbReference type="Gene3D" id="3.40.190.10">
    <property type="entry name" value="Periplasmic binding protein-like II"/>
    <property type="match status" value="2"/>
</dbReference>
<evidence type="ECO:0000256" key="1">
    <source>
        <dbReference type="ARBA" id="ARBA00008520"/>
    </source>
</evidence>
<dbReference type="Proteomes" id="UP001230908">
    <property type="component" value="Unassembled WGS sequence"/>
</dbReference>
<comment type="similarity">
    <text evidence="1">Belongs to the bacterial solute-binding protein 1 family.</text>
</comment>
<feature type="chain" id="PRO_5047493611" evidence="3">
    <location>
        <begin position="25"/>
        <end position="449"/>
    </location>
</feature>
<evidence type="ECO:0000313" key="5">
    <source>
        <dbReference type="Proteomes" id="UP001230908"/>
    </source>
</evidence>
<keyword evidence="5" id="KW-1185">Reference proteome</keyword>
<evidence type="ECO:0000256" key="2">
    <source>
        <dbReference type="ARBA" id="ARBA00022448"/>
    </source>
</evidence>
<sequence length="449" mass="47620">MRIVVRRGLVAALVGAMGLGVGLAGCGDDAGSAEVGGPGCEDFAGYGNLSGKSVNVYTNITAPEDQQYKDTFTPFTRCTGAKVVLESSRDFEAQLTVRIQGGTPPDIALIPSPAVLATVVRTGSAKEAPKAVLSNLDQYYSSTWKEYGTVDGKVYGAPAGAFVKSIVWYSPRVFTERGYQVPKSWDEMLALSDRMVRDGIMPWCAGVASGTATGWPLTDWLEDVILRQEGTAFYDQWVAHQVPFNDPRVATALDTVGRILKDPRYVNGGIGDVASIASTTFQDAGLGVATGKCGMYHIGDFYGSIFPQGTTVGEDGDVYAFPLPAMKPDVPQATEVGGEFAVAFNDRDEVFALQAYLSSPAAANAQAASSTTSRVSPNSGVDATRYPSPVSRLSASILADPKAVVRYDGSDLMPAVVGAGTFWKEITNWISGQSTTQTLDAIEKSWPHN</sequence>
<dbReference type="SUPFAM" id="SSF53850">
    <property type="entry name" value="Periplasmic binding protein-like II"/>
    <property type="match status" value="1"/>
</dbReference>
<organism evidence="4 5">
    <name type="scientific">Phytohabitans maris</name>
    <dbReference type="NCBI Taxonomy" id="3071409"/>
    <lineage>
        <taxon>Bacteria</taxon>
        <taxon>Bacillati</taxon>
        <taxon>Actinomycetota</taxon>
        <taxon>Actinomycetes</taxon>
        <taxon>Micromonosporales</taxon>
        <taxon>Micromonosporaceae</taxon>
    </lineage>
</organism>
<gene>
    <name evidence="4" type="ORF">RB614_23740</name>
</gene>
<protein>
    <submittedName>
        <fullName evidence="4">ABC transporter substrate-binding protein</fullName>
    </submittedName>
</protein>
<evidence type="ECO:0000256" key="3">
    <source>
        <dbReference type="SAM" id="SignalP"/>
    </source>
</evidence>
<dbReference type="RefSeq" id="WP_308714815.1">
    <property type="nucleotide sequence ID" value="NZ_JAVHUY010000023.1"/>
</dbReference>
<dbReference type="PANTHER" id="PTHR43649">
    <property type="entry name" value="ARABINOSE-BINDING PROTEIN-RELATED"/>
    <property type="match status" value="1"/>
</dbReference>
<reference evidence="4 5" key="1">
    <citation type="submission" date="2023-08" db="EMBL/GenBank/DDBJ databases">
        <title>Phytohabitans sansha sp. nov., isolated from marine sediment.</title>
        <authorList>
            <person name="Zhao Y."/>
            <person name="Yi K."/>
        </authorList>
    </citation>
    <scope>NUCLEOTIDE SEQUENCE [LARGE SCALE GENOMIC DNA]</scope>
    <source>
        <strain evidence="4 5">ZYX-F-186</strain>
    </source>
</reference>
<dbReference type="PROSITE" id="PS51257">
    <property type="entry name" value="PROKAR_LIPOPROTEIN"/>
    <property type="match status" value="1"/>
</dbReference>
<dbReference type="InterPro" id="IPR050490">
    <property type="entry name" value="Bact_solute-bd_prot1"/>
</dbReference>